<sequence>MSDTHDDADILSPDTKEATLPGTHKANAETCTTGFAQKLRMVSIKTDDRTETPEEIIKNGEAISSSDSGGRVGGNSGTLETNTLASNRQHPIRSIQDHALIGNLKTAALVSLDGSIESMCIPYFDSPSVFARIIDADKGGHFSITPTFNFRTKQMYKPNSNVLTTKFLNDTGIGMVTDFLVPSEASSVMGHGKHIDWLIRKIDVIRGKVPWRVEDKHETKIVEDDTVLGDHHCEKALFSSPNLCLDLRYYIDTVDENVPGPSIQLNVTDMSDRGLLGHAVTSEFELEEGQCVIFVLRQYINQKKNYKSEAHAEAAKPSQEKADRLKVDMDTLLAGVTQLRPDGDPIINRALLKGLRRETGAIVAAPTFSLPEHIGGERNWDYRFTWVRDTAFTLYALIRLGFTEEAEAYMNFVLARLKDRNSDGSLQIVYTIHGGKDLPEEELPHLAGHKNSKPVRIGNGAVDHLQLDIYGELMDAIYLAQKFSKPLSWESWVAVRQVVDYVCTVVDKPDLSIWEVRGKQKNFVYSKIMLWVAVDRGLRLADKRNLPCPNRAKWFETRDRIYEEIQTKGWNAEKGFYCQSYEDKEVLDSAILIMPLVFFTSAADPRFESTLKHILKTPEHGGLTANNSVFRYDFDKADDGMNSEEGAFSLCTLWAIEAMTRAGAYDKPEYLKRAVNMFEDFLGYANHVQLMSEEISRGGEGLGNTPQGFSHVQLISAAYNLDRVIEGNYRP</sequence>
<name>A0ACC2WMF0_9TREE</name>
<accession>A0ACC2WMF0</accession>
<dbReference type="EMBL" id="JASBWR010000007">
    <property type="protein sequence ID" value="KAJ9111737.1"/>
    <property type="molecule type" value="Genomic_DNA"/>
</dbReference>
<evidence type="ECO:0000313" key="2">
    <source>
        <dbReference type="Proteomes" id="UP001241377"/>
    </source>
</evidence>
<comment type="caution">
    <text evidence="1">The sequence shown here is derived from an EMBL/GenBank/DDBJ whole genome shotgun (WGS) entry which is preliminary data.</text>
</comment>
<evidence type="ECO:0000313" key="1">
    <source>
        <dbReference type="EMBL" id="KAJ9111737.1"/>
    </source>
</evidence>
<gene>
    <name evidence="1" type="ORF">QFC19_001098</name>
</gene>
<protein>
    <submittedName>
        <fullName evidence="1">Uncharacterized protein</fullName>
    </submittedName>
</protein>
<reference evidence="1" key="1">
    <citation type="submission" date="2023-04" db="EMBL/GenBank/DDBJ databases">
        <title>Draft Genome sequencing of Naganishia species isolated from polar environments using Oxford Nanopore Technology.</title>
        <authorList>
            <person name="Leo P."/>
            <person name="Venkateswaran K."/>
        </authorList>
    </citation>
    <scope>NUCLEOTIDE SEQUENCE</scope>
    <source>
        <strain evidence="1">MNA-CCFEE 5261</strain>
    </source>
</reference>
<organism evidence="1 2">
    <name type="scientific">Naganishia cerealis</name>
    <dbReference type="NCBI Taxonomy" id="610337"/>
    <lineage>
        <taxon>Eukaryota</taxon>
        <taxon>Fungi</taxon>
        <taxon>Dikarya</taxon>
        <taxon>Basidiomycota</taxon>
        <taxon>Agaricomycotina</taxon>
        <taxon>Tremellomycetes</taxon>
        <taxon>Filobasidiales</taxon>
        <taxon>Filobasidiaceae</taxon>
        <taxon>Naganishia</taxon>
    </lineage>
</organism>
<dbReference type="Proteomes" id="UP001241377">
    <property type="component" value="Unassembled WGS sequence"/>
</dbReference>
<keyword evidence="2" id="KW-1185">Reference proteome</keyword>
<proteinExistence type="predicted"/>